<evidence type="ECO:0008006" key="3">
    <source>
        <dbReference type="Google" id="ProtNLM"/>
    </source>
</evidence>
<comment type="caution">
    <text evidence="1">The sequence shown here is derived from an EMBL/GenBank/DDBJ whole genome shotgun (WGS) entry which is preliminary data.</text>
</comment>
<proteinExistence type="predicted"/>
<organism evidence="1 2">
    <name type="scientific">Oceanomicrobium pacificus</name>
    <dbReference type="NCBI Taxonomy" id="2692916"/>
    <lineage>
        <taxon>Bacteria</taxon>
        <taxon>Pseudomonadati</taxon>
        <taxon>Pseudomonadota</taxon>
        <taxon>Alphaproteobacteria</taxon>
        <taxon>Rhodobacterales</taxon>
        <taxon>Paracoccaceae</taxon>
        <taxon>Oceanomicrobium</taxon>
    </lineage>
</organism>
<dbReference type="Proteomes" id="UP000436016">
    <property type="component" value="Unassembled WGS sequence"/>
</dbReference>
<dbReference type="PROSITE" id="PS51257">
    <property type="entry name" value="PROKAR_LIPOPROTEIN"/>
    <property type="match status" value="1"/>
</dbReference>
<reference evidence="1 2" key="1">
    <citation type="submission" date="2019-12" db="EMBL/GenBank/DDBJ databases">
        <title>Strain KN286 was isolated from seawater, which was collected from Caroline Seamount in the tropical western Pacific.</title>
        <authorList>
            <person name="Wang Q."/>
        </authorList>
    </citation>
    <scope>NUCLEOTIDE SEQUENCE [LARGE SCALE GENOMIC DNA]</scope>
    <source>
        <strain evidence="1 2">KN286</strain>
    </source>
</reference>
<gene>
    <name evidence="1" type="ORF">GSH16_11670</name>
</gene>
<accession>A0A6B0TQ86</accession>
<keyword evidence="2" id="KW-1185">Reference proteome</keyword>
<protein>
    <recommendedName>
        <fullName evidence="3">Glycine zipper domain-containing protein</fullName>
    </recommendedName>
</protein>
<dbReference type="EMBL" id="WUWG01000005">
    <property type="protein sequence ID" value="MXU66106.1"/>
    <property type="molecule type" value="Genomic_DNA"/>
</dbReference>
<sequence length="72" mass="6876">MFAGRILPFLLAGAMLAGCGTETGDRALTGAAIGGASTAVLGPGALIGAGVGGVVGAVTEPDDIYLGKPVYK</sequence>
<evidence type="ECO:0000313" key="1">
    <source>
        <dbReference type="EMBL" id="MXU66106.1"/>
    </source>
</evidence>
<evidence type="ECO:0000313" key="2">
    <source>
        <dbReference type="Proteomes" id="UP000436016"/>
    </source>
</evidence>
<dbReference type="RefSeq" id="WP_160855303.1">
    <property type="nucleotide sequence ID" value="NZ_WUWG01000005.1"/>
</dbReference>
<dbReference type="AlphaFoldDB" id="A0A6B0TQ86"/>
<name>A0A6B0TQ86_9RHOB</name>